<dbReference type="EMBL" id="VFLP01000002">
    <property type="protein sequence ID" value="TRX98592.1"/>
    <property type="molecule type" value="Genomic_DNA"/>
</dbReference>
<keyword evidence="3" id="KW-1185">Reference proteome</keyword>
<proteinExistence type="predicted"/>
<dbReference type="AlphaFoldDB" id="A0A553IEE9"/>
<dbReference type="OrthoDB" id="4778446at2759"/>
<organism evidence="2 3">
    <name type="scientific">Xylaria flabelliformis</name>
    <dbReference type="NCBI Taxonomy" id="2512241"/>
    <lineage>
        <taxon>Eukaryota</taxon>
        <taxon>Fungi</taxon>
        <taxon>Dikarya</taxon>
        <taxon>Ascomycota</taxon>
        <taxon>Pezizomycotina</taxon>
        <taxon>Sordariomycetes</taxon>
        <taxon>Xylariomycetidae</taxon>
        <taxon>Xylariales</taxon>
        <taxon>Xylariaceae</taxon>
        <taxon>Xylaria</taxon>
    </lineage>
</organism>
<accession>A0A553IEE9</accession>
<name>A0A553IEE9_9PEZI</name>
<dbReference type="Proteomes" id="UP000319160">
    <property type="component" value="Unassembled WGS sequence"/>
</dbReference>
<evidence type="ECO:0000313" key="3">
    <source>
        <dbReference type="Proteomes" id="UP000319160"/>
    </source>
</evidence>
<sequence>MSTQPTFTNSLKRKASRWQTLPSAVEETDTDMIDNETEKYSLLLFLRDIDSSPTALLEFVDALQNAPGSLDDTSTIAATLAAALDTKLIDFDYIDPELPDTKKRRLNLYGNSAAADQIAEYDSLVKLARTVWTNPDDLRNFIGKAYQDNLRQLADGHDQYSIDDIFDFARSWGEVRYRFMNHALRDDPTLHTKYNSGRENNKGNAANTIVHESNLLLDARMVEFQLFKGTGYNTQDRAAFQELYILTPEEGRSLLRFNTPGNGLRIGLPAVFRYCVQYIDAYFNWRVRVLESARKQVLTSPAYKNANFYNKQTIRTTENQRILADLQPVDTEYTNFIVSLRNLIDEAEKLNAFNRMSYDAMDDALSRLTRAVRSAVLNRNTFDLRNNRKFQSDMATFPNLQQPLIRPTGSSMIAPPRRGRQTTTTP</sequence>
<evidence type="ECO:0000256" key="1">
    <source>
        <dbReference type="SAM" id="MobiDB-lite"/>
    </source>
</evidence>
<evidence type="ECO:0000313" key="2">
    <source>
        <dbReference type="EMBL" id="TRX98592.1"/>
    </source>
</evidence>
<feature type="region of interest" description="Disordered" evidence="1">
    <location>
        <begin position="402"/>
        <end position="426"/>
    </location>
</feature>
<comment type="caution">
    <text evidence="2">The sequence shown here is derived from an EMBL/GenBank/DDBJ whole genome shotgun (WGS) entry which is preliminary data.</text>
</comment>
<reference evidence="3" key="1">
    <citation type="submission" date="2019-06" db="EMBL/GenBank/DDBJ databases">
        <title>Draft genome sequence of the griseofulvin-producing fungus Xylaria cubensis strain G536.</title>
        <authorList>
            <person name="Mead M.E."/>
            <person name="Raja H.A."/>
            <person name="Steenwyk J.L."/>
            <person name="Knowles S.L."/>
            <person name="Oberlies N.H."/>
            <person name="Rokas A."/>
        </authorList>
    </citation>
    <scope>NUCLEOTIDE SEQUENCE [LARGE SCALE GENOMIC DNA]</scope>
    <source>
        <strain evidence="3">G536</strain>
    </source>
</reference>
<gene>
    <name evidence="2" type="ORF">FHL15_000666</name>
</gene>
<protein>
    <submittedName>
        <fullName evidence="2">Uncharacterized protein</fullName>
    </submittedName>
</protein>